<organism evidence="2 3">
    <name type="scientific">Pleurodeles waltl</name>
    <name type="common">Iberian ribbed newt</name>
    <dbReference type="NCBI Taxonomy" id="8319"/>
    <lineage>
        <taxon>Eukaryota</taxon>
        <taxon>Metazoa</taxon>
        <taxon>Chordata</taxon>
        <taxon>Craniata</taxon>
        <taxon>Vertebrata</taxon>
        <taxon>Euteleostomi</taxon>
        <taxon>Amphibia</taxon>
        <taxon>Batrachia</taxon>
        <taxon>Caudata</taxon>
        <taxon>Salamandroidea</taxon>
        <taxon>Salamandridae</taxon>
        <taxon>Pleurodelinae</taxon>
        <taxon>Pleurodeles</taxon>
    </lineage>
</organism>
<reference evidence="2" key="1">
    <citation type="journal article" date="2022" name="bioRxiv">
        <title>Sequencing and chromosome-scale assembly of the giantPleurodeles waltlgenome.</title>
        <authorList>
            <person name="Brown T."/>
            <person name="Elewa A."/>
            <person name="Iarovenko S."/>
            <person name="Subramanian E."/>
            <person name="Araus A.J."/>
            <person name="Petzold A."/>
            <person name="Susuki M."/>
            <person name="Suzuki K.-i.T."/>
            <person name="Hayashi T."/>
            <person name="Toyoda A."/>
            <person name="Oliveira C."/>
            <person name="Osipova E."/>
            <person name="Leigh N.D."/>
            <person name="Simon A."/>
            <person name="Yun M.H."/>
        </authorList>
    </citation>
    <scope>NUCLEOTIDE SEQUENCE</scope>
    <source>
        <strain evidence="2">20211129_DDA</strain>
        <tissue evidence="2">Liver</tissue>
    </source>
</reference>
<evidence type="ECO:0000313" key="3">
    <source>
        <dbReference type="Proteomes" id="UP001066276"/>
    </source>
</evidence>
<dbReference type="AlphaFoldDB" id="A0AAV7RNA2"/>
<dbReference type="EMBL" id="JANPWB010000009">
    <property type="protein sequence ID" value="KAJ1154047.1"/>
    <property type="molecule type" value="Genomic_DNA"/>
</dbReference>
<gene>
    <name evidence="2" type="ORF">NDU88_006804</name>
</gene>
<feature type="compositionally biased region" description="Basic and acidic residues" evidence="1">
    <location>
        <begin position="16"/>
        <end position="28"/>
    </location>
</feature>
<evidence type="ECO:0000313" key="2">
    <source>
        <dbReference type="EMBL" id="KAJ1154047.1"/>
    </source>
</evidence>
<comment type="caution">
    <text evidence="2">The sequence shown here is derived from an EMBL/GenBank/DDBJ whole genome shotgun (WGS) entry which is preliminary data.</text>
</comment>
<accession>A0AAV7RNA2</accession>
<name>A0AAV7RNA2_PLEWA</name>
<sequence length="74" mass="8136">MEEGVSSPGGAEEENPTVREERKCRMPEESTTETLSSETTPEEGQSQRDPTSTKASHVPGGYHACMLNPSGYYW</sequence>
<protein>
    <submittedName>
        <fullName evidence="2">Uncharacterized protein</fullName>
    </submittedName>
</protein>
<proteinExistence type="predicted"/>
<feature type="region of interest" description="Disordered" evidence="1">
    <location>
        <begin position="1"/>
        <end position="74"/>
    </location>
</feature>
<dbReference type="Proteomes" id="UP001066276">
    <property type="component" value="Chromosome 5"/>
</dbReference>
<keyword evidence="3" id="KW-1185">Reference proteome</keyword>
<feature type="compositionally biased region" description="Low complexity" evidence="1">
    <location>
        <begin position="32"/>
        <end position="43"/>
    </location>
</feature>
<evidence type="ECO:0000256" key="1">
    <source>
        <dbReference type="SAM" id="MobiDB-lite"/>
    </source>
</evidence>